<dbReference type="InterPro" id="IPR036736">
    <property type="entry name" value="ACP-like_sf"/>
</dbReference>
<evidence type="ECO:0000313" key="2">
    <source>
        <dbReference type="EMBL" id="AFP87532.1"/>
    </source>
</evidence>
<dbReference type="Pfam" id="PF00550">
    <property type="entry name" value="PP-binding"/>
    <property type="match status" value="1"/>
</dbReference>
<name>J7H558_9ACTN</name>
<dbReference type="InterPro" id="IPR009081">
    <property type="entry name" value="PP-bd_ACP"/>
</dbReference>
<reference evidence="2" key="1">
    <citation type="journal article" date="2012" name="J. Am. Chem. Soc.">
        <title>Flavoenzyme-catalyzed atropo-selective n,c-bipyrrole homocoupling in marinopyrrole biosynthesis.</title>
        <authorList>
            <person name="Yamanaka K."/>
            <person name="Ryan K.S."/>
            <person name="Gulder T.A."/>
            <person name="Hughes C.C."/>
            <person name="Moore B.S."/>
        </authorList>
    </citation>
    <scope>NUCLEOTIDE SEQUENCE</scope>
    <source>
        <strain evidence="2">CNQ-418</strain>
    </source>
</reference>
<dbReference type="PROSITE" id="PS50075">
    <property type="entry name" value="CARRIER"/>
    <property type="match status" value="1"/>
</dbReference>
<sequence>MTREAVQEQLADYIRRSFLDDDTTALEPNTPLLEWGILNSMNTAKLLTYIREELNVDVPPTHITGSYFKSLDTITDLVLSIRSETAAK</sequence>
<feature type="domain" description="Carrier" evidence="1">
    <location>
        <begin position="1"/>
        <end position="85"/>
    </location>
</feature>
<organism evidence="2">
    <name type="scientific">Streptomyces sp. CNQ-418</name>
    <dbReference type="NCBI Taxonomy" id="467194"/>
    <lineage>
        <taxon>Bacteria</taxon>
        <taxon>Bacillati</taxon>
        <taxon>Actinomycetota</taxon>
        <taxon>Actinomycetes</taxon>
        <taxon>Kitasatosporales</taxon>
        <taxon>Streptomycetaceae</taxon>
        <taxon>Streptomyces</taxon>
    </lineage>
</organism>
<dbReference type="AlphaFoldDB" id="J7H558"/>
<accession>J7H558</accession>
<dbReference type="Gene3D" id="1.10.1200.10">
    <property type="entry name" value="ACP-like"/>
    <property type="match status" value="1"/>
</dbReference>
<dbReference type="SUPFAM" id="SSF47336">
    <property type="entry name" value="ACP-like"/>
    <property type="match status" value="1"/>
</dbReference>
<gene>
    <name evidence="2" type="primary">mpy15</name>
</gene>
<evidence type="ECO:0000259" key="1">
    <source>
        <dbReference type="PROSITE" id="PS50075"/>
    </source>
</evidence>
<dbReference type="EMBL" id="JX157625">
    <property type="protein sequence ID" value="AFP87532.1"/>
    <property type="molecule type" value="Genomic_DNA"/>
</dbReference>
<proteinExistence type="predicted"/>
<protein>
    <submittedName>
        <fullName evidence="2">Proline carrier protein</fullName>
    </submittedName>
</protein>